<dbReference type="InterPro" id="IPR000878">
    <property type="entry name" value="4pyrrol_Mease"/>
</dbReference>
<keyword evidence="4 9" id="KW-0489">Methyltransferase</keyword>
<evidence type="ECO:0000256" key="3">
    <source>
        <dbReference type="ARBA" id="ARBA00022573"/>
    </source>
</evidence>
<reference evidence="10 12" key="2">
    <citation type="submission" date="2015-07" db="EMBL/GenBank/DDBJ databases">
        <title>Whole genome sequence of Ardenticatena maritima DSM 23922.</title>
        <authorList>
            <person name="Hemp J."/>
            <person name="Ward L.M."/>
            <person name="Pace L.A."/>
            <person name="Fischer W.W."/>
        </authorList>
    </citation>
    <scope>NUCLEOTIDE SEQUENCE [LARGE SCALE GENOMIC DNA]</scope>
    <source>
        <strain evidence="10 12">110S</strain>
    </source>
</reference>
<dbReference type="GO" id="GO:0032259">
    <property type="term" value="P:methylation"/>
    <property type="evidence" value="ECO:0007669"/>
    <property type="project" value="UniProtKB-KW"/>
</dbReference>
<dbReference type="PIRSF" id="PIRSF036427">
    <property type="entry name" value="Precrrn-2_mtase"/>
    <property type="match status" value="1"/>
</dbReference>
<dbReference type="Proteomes" id="UP000050502">
    <property type="component" value="Unassembled WGS sequence"/>
</dbReference>
<comment type="similarity">
    <text evidence="2 7">Belongs to the precorrin methyltransferase family.</text>
</comment>
<dbReference type="GO" id="GO:0043781">
    <property type="term" value="F:cobalt-factor II C20-methyltransferase activity"/>
    <property type="evidence" value="ECO:0007669"/>
    <property type="project" value="UniProtKB-EC"/>
</dbReference>
<organism evidence="9 11">
    <name type="scientific">Ardenticatena maritima</name>
    <dbReference type="NCBI Taxonomy" id="872965"/>
    <lineage>
        <taxon>Bacteria</taxon>
        <taxon>Bacillati</taxon>
        <taxon>Chloroflexota</taxon>
        <taxon>Ardenticatenia</taxon>
        <taxon>Ardenticatenales</taxon>
        <taxon>Ardenticatenaceae</taxon>
        <taxon>Ardenticatena</taxon>
    </lineage>
</organism>
<dbReference type="EMBL" id="BBZA01000205">
    <property type="protein sequence ID" value="GAP63899.1"/>
    <property type="molecule type" value="Genomic_DNA"/>
</dbReference>
<dbReference type="PANTHER" id="PTHR43467:SF2">
    <property type="entry name" value="COBALT-PRECORRIN-2 C(20)-METHYLTRANSFERASE"/>
    <property type="match status" value="1"/>
</dbReference>
<dbReference type="Proteomes" id="UP000037784">
    <property type="component" value="Unassembled WGS sequence"/>
</dbReference>
<dbReference type="InterPro" id="IPR012382">
    <property type="entry name" value="CobI/CbiL"/>
</dbReference>
<sequence>MTATLTAVGVGPGDPELLTVKAVRVLDHADVVFVPRSRDGEESLALRIARPWLRADQRIVELPLPMTRDMDALRAAWRTAADTIAATLGDGAGAYILLGDPLLYGTFIYIAAALRERHPHIALRVVPGVPSFSAAAARAFFPLATTNNRVAILPASYETDAAALRRLLADFDTVILLKVGPVLPRIVAALREAGLLAHTIYAERVGMPEERIIHDITALPDAPAPYLSLLIVRRPEAERSETP</sequence>
<keyword evidence="3" id="KW-0169">Cobalamin biosynthesis</keyword>
<proteinExistence type="inferred from homology"/>
<dbReference type="EC" id="2.1.1.151" evidence="9"/>
<dbReference type="RefSeq" id="WP_054493677.1">
    <property type="nucleotide sequence ID" value="NZ_BBZA01000205.1"/>
</dbReference>
<dbReference type="EC" id="2.1.1.130" evidence="9"/>
<keyword evidence="5 9" id="KW-0808">Transferase</keyword>
<evidence type="ECO:0000313" key="9">
    <source>
        <dbReference type="EMBL" id="GAP63899.1"/>
    </source>
</evidence>
<gene>
    <name evidence="9" type="primary">cobI-cbiL</name>
    <name evidence="9" type="ORF">ARMA_2322</name>
    <name evidence="10" type="ORF">SE16_08015</name>
</gene>
<dbReference type="SUPFAM" id="SSF53790">
    <property type="entry name" value="Tetrapyrrole methylase"/>
    <property type="match status" value="1"/>
</dbReference>
<dbReference type="InterPro" id="IPR014776">
    <property type="entry name" value="4pyrrole_Mease_sub2"/>
</dbReference>
<evidence type="ECO:0000259" key="8">
    <source>
        <dbReference type="Pfam" id="PF00590"/>
    </source>
</evidence>
<dbReference type="InterPro" id="IPR035996">
    <property type="entry name" value="4pyrrol_Methylase_sf"/>
</dbReference>
<dbReference type="UniPathway" id="UPA00148"/>
<feature type="domain" description="Tetrapyrrole methylase" evidence="8">
    <location>
        <begin position="4"/>
        <end position="214"/>
    </location>
</feature>
<keyword evidence="11" id="KW-1185">Reference proteome</keyword>
<dbReference type="CDD" id="cd11645">
    <property type="entry name" value="Precorrin_2_C20_MT"/>
    <property type="match status" value="1"/>
</dbReference>
<evidence type="ECO:0000256" key="7">
    <source>
        <dbReference type="PIRNR" id="PIRNR036427"/>
    </source>
</evidence>
<protein>
    <submittedName>
        <fullName evidence="10">Precorrin-2 C20-methyltransferase</fullName>
    </submittedName>
    <submittedName>
        <fullName evidence="9">Precorrin-2/cobalt-factor-2 C20-methyltransferase</fullName>
        <ecNumber evidence="9">2.1.1.130</ecNumber>
        <ecNumber evidence="9">2.1.1.151</ecNumber>
    </submittedName>
</protein>
<dbReference type="InterPro" id="IPR006364">
    <property type="entry name" value="CobI/CbiL/CobIJ_dom"/>
</dbReference>
<reference evidence="9" key="1">
    <citation type="journal article" date="2015" name="Genome Announc.">
        <title>Draft Genome Sequence of a Heterotrophic Facultative Anaerobic Thermophilic Bacterium, Ardenticatena maritima Strain 110ST.</title>
        <authorList>
            <person name="Kawaichi S."/>
            <person name="Yoshida T."/>
            <person name="Sako Y."/>
            <person name="Nakamura R."/>
        </authorList>
    </citation>
    <scope>NUCLEOTIDE SEQUENCE [LARGE SCALE GENOMIC DNA]</scope>
    <source>
        <strain evidence="9">110S</strain>
    </source>
</reference>
<dbReference type="Gene3D" id="3.30.950.10">
    <property type="entry name" value="Methyltransferase, Cobalt-precorrin-4 Transmethylase, Domain 2"/>
    <property type="match status" value="1"/>
</dbReference>
<name>A0A0M8KAP5_9CHLR</name>
<evidence type="ECO:0000256" key="2">
    <source>
        <dbReference type="ARBA" id="ARBA00005879"/>
    </source>
</evidence>
<reference evidence="11" key="3">
    <citation type="submission" date="2015-08" db="EMBL/GenBank/DDBJ databases">
        <title>Draft Genome Sequence of a Heterotrophic Facultative Anaerobic Bacterium Ardenticatena maritima Strain 110S.</title>
        <authorList>
            <person name="Kawaichi S."/>
            <person name="Yoshida T."/>
            <person name="Sako Y."/>
            <person name="Nakamura R."/>
        </authorList>
    </citation>
    <scope>NUCLEOTIDE SEQUENCE [LARGE SCALE GENOMIC DNA]</scope>
    <source>
        <strain evidence="11">110S</strain>
    </source>
</reference>
<evidence type="ECO:0000313" key="10">
    <source>
        <dbReference type="EMBL" id="KPL87581.1"/>
    </source>
</evidence>
<accession>A0A0M8KAP5</accession>
<dbReference type="Pfam" id="PF00590">
    <property type="entry name" value="TP_methylase"/>
    <property type="match status" value="1"/>
</dbReference>
<evidence type="ECO:0000256" key="1">
    <source>
        <dbReference type="ARBA" id="ARBA00004953"/>
    </source>
</evidence>
<dbReference type="InterPro" id="IPR014777">
    <property type="entry name" value="4pyrrole_Mease_sub1"/>
</dbReference>
<dbReference type="STRING" id="872965.SE16_08015"/>
<dbReference type="PANTHER" id="PTHR43467">
    <property type="entry name" value="COBALT-PRECORRIN-2 C(20)-METHYLTRANSFERASE"/>
    <property type="match status" value="1"/>
</dbReference>
<keyword evidence="6" id="KW-0949">S-adenosyl-L-methionine</keyword>
<comment type="caution">
    <text evidence="9">The sequence shown here is derived from an EMBL/GenBank/DDBJ whole genome shotgun (WGS) entry which is preliminary data.</text>
</comment>
<comment type="pathway">
    <text evidence="1">Cofactor biosynthesis; adenosylcobalamin biosynthesis.</text>
</comment>
<dbReference type="PATRIC" id="fig|872965.6.peg.1643"/>
<evidence type="ECO:0000256" key="5">
    <source>
        <dbReference type="ARBA" id="ARBA00022679"/>
    </source>
</evidence>
<dbReference type="GO" id="GO:0030788">
    <property type="term" value="F:precorrin-2 C20-methyltransferase activity"/>
    <property type="evidence" value="ECO:0007669"/>
    <property type="project" value="UniProtKB-EC"/>
</dbReference>
<dbReference type="NCBIfam" id="TIGR01467">
    <property type="entry name" value="cobI_cbiL"/>
    <property type="match status" value="1"/>
</dbReference>
<dbReference type="GO" id="GO:0009236">
    <property type="term" value="P:cobalamin biosynthetic process"/>
    <property type="evidence" value="ECO:0007669"/>
    <property type="project" value="UniProtKB-UniRule"/>
</dbReference>
<dbReference type="AlphaFoldDB" id="A0A0M8KAP5"/>
<dbReference type="OrthoDB" id="9804789at2"/>
<evidence type="ECO:0000313" key="11">
    <source>
        <dbReference type="Proteomes" id="UP000037784"/>
    </source>
</evidence>
<evidence type="ECO:0000256" key="4">
    <source>
        <dbReference type="ARBA" id="ARBA00022603"/>
    </source>
</evidence>
<evidence type="ECO:0000313" key="12">
    <source>
        <dbReference type="Proteomes" id="UP000050502"/>
    </source>
</evidence>
<dbReference type="EMBL" id="LGKN01000005">
    <property type="protein sequence ID" value="KPL87581.1"/>
    <property type="molecule type" value="Genomic_DNA"/>
</dbReference>
<evidence type="ECO:0000256" key="6">
    <source>
        <dbReference type="ARBA" id="ARBA00022691"/>
    </source>
</evidence>
<dbReference type="Gene3D" id="3.40.1010.10">
    <property type="entry name" value="Cobalt-precorrin-4 Transmethylase, Domain 1"/>
    <property type="match status" value="1"/>
</dbReference>